<dbReference type="InterPro" id="IPR036390">
    <property type="entry name" value="WH_DNA-bd_sf"/>
</dbReference>
<dbReference type="PANTHER" id="PTHR43537:SF49">
    <property type="entry name" value="TRANSCRIPTIONAL REGULATORY PROTEIN"/>
    <property type="match status" value="1"/>
</dbReference>
<dbReference type="PANTHER" id="PTHR43537">
    <property type="entry name" value="TRANSCRIPTIONAL REGULATOR, GNTR FAMILY"/>
    <property type="match status" value="1"/>
</dbReference>
<dbReference type="EMBL" id="LAZR01000065">
    <property type="protein sequence ID" value="KKN96378.1"/>
    <property type="molecule type" value="Genomic_DNA"/>
</dbReference>
<dbReference type="AlphaFoldDB" id="A0A0F9XVN2"/>
<dbReference type="SUPFAM" id="SSF48008">
    <property type="entry name" value="GntR ligand-binding domain-like"/>
    <property type="match status" value="1"/>
</dbReference>
<dbReference type="Gene3D" id="1.20.120.530">
    <property type="entry name" value="GntR ligand-binding domain-like"/>
    <property type="match status" value="1"/>
</dbReference>
<evidence type="ECO:0000256" key="2">
    <source>
        <dbReference type="ARBA" id="ARBA00023125"/>
    </source>
</evidence>
<dbReference type="Pfam" id="PF07729">
    <property type="entry name" value="FCD"/>
    <property type="match status" value="1"/>
</dbReference>
<keyword evidence="3" id="KW-0804">Transcription</keyword>
<evidence type="ECO:0000256" key="3">
    <source>
        <dbReference type="ARBA" id="ARBA00023163"/>
    </source>
</evidence>
<gene>
    <name evidence="5" type="ORF">LCGC14_0169710</name>
</gene>
<keyword evidence="2" id="KW-0238">DNA-binding</keyword>
<dbReference type="SMART" id="SM00895">
    <property type="entry name" value="FCD"/>
    <property type="match status" value="1"/>
</dbReference>
<keyword evidence="1" id="KW-0805">Transcription regulation</keyword>
<dbReference type="CDD" id="cd07377">
    <property type="entry name" value="WHTH_GntR"/>
    <property type="match status" value="1"/>
</dbReference>
<organism evidence="5">
    <name type="scientific">marine sediment metagenome</name>
    <dbReference type="NCBI Taxonomy" id="412755"/>
    <lineage>
        <taxon>unclassified sequences</taxon>
        <taxon>metagenomes</taxon>
        <taxon>ecological metagenomes</taxon>
    </lineage>
</organism>
<feature type="domain" description="HTH gntR-type" evidence="4">
    <location>
        <begin position="18"/>
        <end position="85"/>
    </location>
</feature>
<accession>A0A0F9XVN2</accession>
<proteinExistence type="predicted"/>
<dbReference type="InterPro" id="IPR000524">
    <property type="entry name" value="Tscrpt_reg_HTH_GntR"/>
</dbReference>
<dbReference type="InterPro" id="IPR008920">
    <property type="entry name" value="TF_FadR/GntR_C"/>
</dbReference>
<dbReference type="PROSITE" id="PS50949">
    <property type="entry name" value="HTH_GNTR"/>
    <property type="match status" value="1"/>
</dbReference>
<comment type="caution">
    <text evidence="5">The sequence shown here is derived from an EMBL/GenBank/DDBJ whole genome shotgun (WGS) entry which is preliminary data.</text>
</comment>
<dbReference type="GO" id="GO:0003677">
    <property type="term" value="F:DNA binding"/>
    <property type="evidence" value="ECO:0007669"/>
    <property type="project" value="UniProtKB-KW"/>
</dbReference>
<name>A0A0F9XVN2_9ZZZZ</name>
<dbReference type="SMART" id="SM00345">
    <property type="entry name" value="HTH_GNTR"/>
    <property type="match status" value="1"/>
</dbReference>
<evidence type="ECO:0000256" key="1">
    <source>
        <dbReference type="ARBA" id="ARBA00023015"/>
    </source>
</evidence>
<evidence type="ECO:0000313" key="5">
    <source>
        <dbReference type="EMBL" id="KKN96378.1"/>
    </source>
</evidence>
<reference evidence="5" key="1">
    <citation type="journal article" date="2015" name="Nature">
        <title>Complex archaea that bridge the gap between prokaryotes and eukaryotes.</title>
        <authorList>
            <person name="Spang A."/>
            <person name="Saw J.H."/>
            <person name="Jorgensen S.L."/>
            <person name="Zaremba-Niedzwiedzka K."/>
            <person name="Martijn J."/>
            <person name="Lind A.E."/>
            <person name="van Eijk R."/>
            <person name="Schleper C."/>
            <person name="Guy L."/>
            <person name="Ettema T.J."/>
        </authorList>
    </citation>
    <scope>NUCLEOTIDE SEQUENCE</scope>
</reference>
<protein>
    <recommendedName>
        <fullName evidence="4">HTH gntR-type domain-containing protein</fullName>
    </recommendedName>
</protein>
<dbReference type="GO" id="GO:0003700">
    <property type="term" value="F:DNA-binding transcription factor activity"/>
    <property type="evidence" value="ECO:0007669"/>
    <property type="project" value="InterPro"/>
</dbReference>
<dbReference type="InterPro" id="IPR011711">
    <property type="entry name" value="GntR_C"/>
</dbReference>
<dbReference type="InterPro" id="IPR036388">
    <property type="entry name" value="WH-like_DNA-bd_sf"/>
</dbReference>
<dbReference type="Gene3D" id="1.10.10.10">
    <property type="entry name" value="Winged helix-like DNA-binding domain superfamily/Winged helix DNA-binding domain"/>
    <property type="match status" value="1"/>
</dbReference>
<dbReference type="Pfam" id="PF00392">
    <property type="entry name" value="GntR"/>
    <property type="match status" value="1"/>
</dbReference>
<sequence>MVTGAPSPGSDAREGNRQGLSQYVFDALRDALRAGQYRPGDRLREEEVAHRLKVSRTPVREAFSRLLAKRLVEPASGRGLVVRRLGSAEVFELYAMREILEGAAARLSAQHGAPAEHQVLADIGQRFAAVAPEASDLAADLNHRFHDTLYASARNHYLDAALQEMQDAIALLGPTTYSVPGRHAEACREHAAIVEAVALRDADTAEQVAREHIRRSLAARVLLLHG</sequence>
<evidence type="ECO:0000259" key="4">
    <source>
        <dbReference type="PROSITE" id="PS50949"/>
    </source>
</evidence>
<dbReference type="SUPFAM" id="SSF46785">
    <property type="entry name" value="Winged helix' DNA-binding domain"/>
    <property type="match status" value="1"/>
</dbReference>